<evidence type="ECO:0000313" key="2">
    <source>
        <dbReference type="EMBL" id="RKO85329.1"/>
    </source>
</evidence>
<feature type="domain" description="Rho-GAP" evidence="1">
    <location>
        <begin position="39"/>
        <end position="115"/>
    </location>
</feature>
<dbReference type="GO" id="GO:0007165">
    <property type="term" value="P:signal transduction"/>
    <property type="evidence" value="ECO:0007669"/>
    <property type="project" value="InterPro"/>
</dbReference>
<organism evidence="2 3">
    <name type="scientific">Blyttiomyces helicus</name>
    <dbReference type="NCBI Taxonomy" id="388810"/>
    <lineage>
        <taxon>Eukaryota</taxon>
        <taxon>Fungi</taxon>
        <taxon>Fungi incertae sedis</taxon>
        <taxon>Chytridiomycota</taxon>
        <taxon>Chytridiomycota incertae sedis</taxon>
        <taxon>Chytridiomycetes</taxon>
        <taxon>Chytridiomycetes incertae sedis</taxon>
        <taxon>Blyttiomyces</taxon>
    </lineage>
</organism>
<evidence type="ECO:0000313" key="3">
    <source>
        <dbReference type="Proteomes" id="UP000269721"/>
    </source>
</evidence>
<sequence>MTAVAYPFEFGVDPVICSRTTVTQSIKTLQFKKETSIDSVVISLFKIFIRELKGGLIPRAMLSRLGNACGASALGGMAPSNIATLAPIIEFAARVTSFTEDNCMTSHAASVALDPAKFGKYGMELSSSSYESYMEETRTAEDILVFLINNVGDVFPWMSKRGYHQSRNDVVMIHFCPFCGRIA</sequence>
<name>A0A4P9VZS2_9FUNG</name>
<dbReference type="InterPro" id="IPR008936">
    <property type="entry name" value="Rho_GTPase_activation_prot"/>
</dbReference>
<proteinExistence type="predicted"/>
<dbReference type="Pfam" id="PF00620">
    <property type="entry name" value="RhoGAP"/>
    <property type="match status" value="1"/>
</dbReference>
<dbReference type="Proteomes" id="UP000269721">
    <property type="component" value="Unassembled WGS sequence"/>
</dbReference>
<dbReference type="Gene3D" id="1.10.555.10">
    <property type="entry name" value="Rho GTPase activation protein"/>
    <property type="match status" value="1"/>
</dbReference>
<reference evidence="3" key="1">
    <citation type="journal article" date="2018" name="Nat. Microbiol.">
        <title>Leveraging single-cell genomics to expand the fungal tree of life.</title>
        <authorList>
            <person name="Ahrendt S.R."/>
            <person name="Quandt C.A."/>
            <person name="Ciobanu D."/>
            <person name="Clum A."/>
            <person name="Salamov A."/>
            <person name="Andreopoulos B."/>
            <person name="Cheng J.F."/>
            <person name="Woyke T."/>
            <person name="Pelin A."/>
            <person name="Henrissat B."/>
            <person name="Reynolds N.K."/>
            <person name="Benny G.L."/>
            <person name="Smith M.E."/>
            <person name="James T.Y."/>
            <person name="Grigoriev I.V."/>
        </authorList>
    </citation>
    <scope>NUCLEOTIDE SEQUENCE [LARGE SCALE GENOMIC DNA]</scope>
</reference>
<evidence type="ECO:0000259" key="1">
    <source>
        <dbReference type="Pfam" id="PF00620"/>
    </source>
</evidence>
<dbReference type="AlphaFoldDB" id="A0A4P9VZS2"/>
<accession>A0A4P9VZS2</accession>
<dbReference type="InterPro" id="IPR000198">
    <property type="entry name" value="RhoGAP_dom"/>
</dbReference>
<protein>
    <recommendedName>
        <fullName evidence="1">Rho-GAP domain-containing protein</fullName>
    </recommendedName>
</protein>
<dbReference type="SUPFAM" id="SSF48350">
    <property type="entry name" value="GTPase activation domain, GAP"/>
    <property type="match status" value="1"/>
</dbReference>
<keyword evidence="3" id="KW-1185">Reference proteome</keyword>
<gene>
    <name evidence="2" type="ORF">BDK51DRAFT_26472</name>
</gene>
<dbReference type="EMBL" id="KZ999186">
    <property type="protein sequence ID" value="RKO85329.1"/>
    <property type="molecule type" value="Genomic_DNA"/>
</dbReference>